<evidence type="ECO:0000313" key="2">
    <source>
        <dbReference type="EMBL" id="QEG36666.1"/>
    </source>
</evidence>
<feature type="transmembrane region" description="Helical" evidence="1">
    <location>
        <begin position="61"/>
        <end position="81"/>
    </location>
</feature>
<dbReference type="KEGG" id="bgok:Pr1d_39810"/>
<reference evidence="2 3" key="1">
    <citation type="submission" date="2019-08" db="EMBL/GenBank/DDBJ databases">
        <title>Deep-cultivation of Planctomycetes and their phenomic and genomic characterization uncovers novel biology.</title>
        <authorList>
            <person name="Wiegand S."/>
            <person name="Jogler M."/>
            <person name="Boedeker C."/>
            <person name="Pinto D."/>
            <person name="Vollmers J."/>
            <person name="Rivas-Marin E."/>
            <person name="Kohn T."/>
            <person name="Peeters S.H."/>
            <person name="Heuer A."/>
            <person name="Rast P."/>
            <person name="Oberbeckmann S."/>
            <person name="Bunk B."/>
            <person name="Jeske O."/>
            <person name="Meyerdierks A."/>
            <person name="Storesund J.E."/>
            <person name="Kallscheuer N."/>
            <person name="Luecker S."/>
            <person name="Lage O.M."/>
            <person name="Pohl T."/>
            <person name="Merkel B.J."/>
            <person name="Hornburger P."/>
            <person name="Mueller R.-W."/>
            <person name="Bruemmer F."/>
            <person name="Labrenz M."/>
            <person name="Spormann A.M."/>
            <person name="Op den Camp H."/>
            <person name="Overmann J."/>
            <person name="Amann R."/>
            <person name="Jetten M.S.M."/>
            <person name="Mascher T."/>
            <person name="Medema M.H."/>
            <person name="Devos D.P."/>
            <person name="Kaster A.-K."/>
            <person name="Ovreas L."/>
            <person name="Rohde M."/>
            <person name="Galperin M.Y."/>
            <person name="Jogler C."/>
        </authorList>
    </citation>
    <scope>NUCLEOTIDE SEQUENCE [LARGE SCALE GENOMIC DNA]</scope>
    <source>
        <strain evidence="2 3">Pr1d</strain>
    </source>
</reference>
<gene>
    <name evidence="2" type="ORF">Pr1d_39810</name>
</gene>
<keyword evidence="3" id="KW-1185">Reference proteome</keyword>
<accession>A0A5B9QI38</accession>
<organism evidence="2 3">
    <name type="scientific">Bythopirellula goksoeyrii</name>
    <dbReference type="NCBI Taxonomy" id="1400387"/>
    <lineage>
        <taxon>Bacteria</taxon>
        <taxon>Pseudomonadati</taxon>
        <taxon>Planctomycetota</taxon>
        <taxon>Planctomycetia</taxon>
        <taxon>Pirellulales</taxon>
        <taxon>Lacipirellulaceae</taxon>
        <taxon>Bythopirellula</taxon>
    </lineage>
</organism>
<protein>
    <submittedName>
        <fullName evidence="2">Uncharacterized protein</fullName>
    </submittedName>
</protein>
<keyword evidence="1" id="KW-1133">Transmembrane helix</keyword>
<sequence>MGAEQQTPPGKDVKIGNTEAITRSFRRAPSIVRLGKECISVTHEAIEGPMPEVWLRSNRRVIALGLVPIVLLGVMSVLLSMKTASTLLAGVAVGMLVLSAILSGILLRSLVSPRIAYLDGQVLFYLKAGRPIAVPVHVVEGFFLGQGPAHLPIGDADSQVTINLVARLSQKEPQWAEIEVKPALARWSEGYISIRGSWCEPLNGEVIRRLNRRLGEVSREQQASVESSS</sequence>
<proteinExistence type="predicted"/>
<dbReference type="OrthoDB" id="276259at2"/>
<evidence type="ECO:0000256" key="1">
    <source>
        <dbReference type="SAM" id="Phobius"/>
    </source>
</evidence>
<name>A0A5B9QI38_9BACT</name>
<keyword evidence="1" id="KW-0472">Membrane</keyword>
<dbReference type="EMBL" id="CP042913">
    <property type="protein sequence ID" value="QEG36666.1"/>
    <property type="molecule type" value="Genomic_DNA"/>
</dbReference>
<keyword evidence="1" id="KW-0812">Transmembrane</keyword>
<evidence type="ECO:0000313" key="3">
    <source>
        <dbReference type="Proteomes" id="UP000323917"/>
    </source>
</evidence>
<dbReference type="Proteomes" id="UP000323917">
    <property type="component" value="Chromosome"/>
</dbReference>
<dbReference type="RefSeq" id="WP_148074987.1">
    <property type="nucleotide sequence ID" value="NZ_CP042913.1"/>
</dbReference>
<dbReference type="AlphaFoldDB" id="A0A5B9QI38"/>
<feature type="transmembrane region" description="Helical" evidence="1">
    <location>
        <begin position="87"/>
        <end position="107"/>
    </location>
</feature>